<accession>A0A4Q7MWA8</accession>
<dbReference type="InterPro" id="IPR047296">
    <property type="entry name" value="GIY-YIG_UvrC_Cho"/>
</dbReference>
<dbReference type="RefSeq" id="WP_130542762.1">
    <property type="nucleotide sequence ID" value="NZ_CP042431.1"/>
</dbReference>
<reference evidence="12 13" key="1">
    <citation type="submission" date="2019-02" db="EMBL/GenBank/DDBJ databases">
        <title>Genomic Encyclopedia of Type Strains, Phase IV (KMG-IV): sequencing the most valuable type-strain genomes for metagenomic binning, comparative biology and taxonomic classification.</title>
        <authorList>
            <person name="Goeker M."/>
        </authorList>
    </citation>
    <scope>NUCLEOTIDE SEQUENCE [LARGE SCALE GENOMIC DNA]</scope>
    <source>
        <strain evidence="12 13">DSM 18116</strain>
    </source>
</reference>
<dbReference type="InterPro" id="IPR000305">
    <property type="entry name" value="GIY-YIG_endonuc"/>
</dbReference>
<comment type="function">
    <text evidence="7">The UvrABC repair system catalyzes the recognition and processing of DNA lesions. UvrC both incises the 5' and 3' sides of the lesion. The N-terminal half is responsible for the 3' incision and the C-terminal half is responsible for the 5' incision.</text>
</comment>
<dbReference type="GO" id="GO:0005737">
    <property type="term" value="C:cytoplasm"/>
    <property type="evidence" value="ECO:0007669"/>
    <property type="project" value="UniProtKB-SubCell"/>
</dbReference>
<dbReference type="Gene3D" id="3.40.1440.10">
    <property type="entry name" value="GIY-YIG endonuclease"/>
    <property type="match status" value="1"/>
</dbReference>
<dbReference type="InterPro" id="IPR001162">
    <property type="entry name" value="UvrC_RNase_H_dom"/>
</dbReference>
<proteinExistence type="inferred from homology"/>
<keyword evidence="4 7" id="KW-0267">Excision nuclease</keyword>
<dbReference type="PROSITE" id="PS50164">
    <property type="entry name" value="GIY_YIG"/>
    <property type="match status" value="1"/>
</dbReference>
<dbReference type="SUPFAM" id="SSF47781">
    <property type="entry name" value="RuvA domain 2-like"/>
    <property type="match status" value="1"/>
</dbReference>
<dbReference type="GO" id="GO:0009381">
    <property type="term" value="F:excinuclease ABC activity"/>
    <property type="evidence" value="ECO:0007669"/>
    <property type="project" value="UniProtKB-UniRule"/>
</dbReference>
<dbReference type="SUPFAM" id="SSF46600">
    <property type="entry name" value="C-terminal UvrC-binding domain of UvrB"/>
    <property type="match status" value="1"/>
</dbReference>
<dbReference type="Gene3D" id="1.10.150.20">
    <property type="entry name" value="5' to 3' exonuclease, C-terminal subdomain"/>
    <property type="match status" value="1"/>
</dbReference>
<dbReference type="Gene3D" id="4.10.860.10">
    <property type="entry name" value="UVR domain"/>
    <property type="match status" value="1"/>
</dbReference>
<dbReference type="InterPro" id="IPR038476">
    <property type="entry name" value="UvrC_RNase_H_dom_sf"/>
</dbReference>
<dbReference type="EMBL" id="SGXA01000002">
    <property type="protein sequence ID" value="RZS72334.1"/>
    <property type="molecule type" value="Genomic_DNA"/>
</dbReference>
<dbReference type="NCBIfam" id="TIGR00194">
    <property type="entry name" value="uvrC"/>
    <property type="match status" value="1"/>
</dbReference>
<dbReference type="InterPro" id="IPR035901">
    <property type="entry name" value="GIY-YIG_endonuc_sf"/>
</dbReference>
<feature type="domain" description="UvrC family homology region profile" evidence="11">
    <location>
        <begin position="268"/>
        <end position="480"/>
    </location>
</feature>
<dbReference type="InterPro" id="IPR004791">
    <property type="entry name" value="UvrC"/>
</dbReference>
<dbReference type="GO" id="GO:0006289">
    <property type="term" value="P:nucleotide-excision repair"/>
    <property type="evidence" value="ECO:0007669"/>
    <property type="project" value="UniProtKB-UniRule"/>
</dbReference>
<keyword evidence="13" id="KW-1185">Reference proteome</keyword>
<evidence type="ECO:0000256" key="1">
    <source>
        <dbReference type="ARBA" id="ARBA00022490"/>
    </source>
</evidence>
<dbReference type="GO" id="GO:0009380">
    <property type="term" value="C:excinuclease repair complex"/>
    <property type="evidence" value="ECO:0007669"/>
    <property type="project" value="InterPro"/>
</dbReference>
<dbReference type="InterPro" id="IPR001943">
    <property type="entry name" value="UVR_dom"/>
</dbReference>
<keyword evidence="5 7" id="KW-0234">DNA repair</keyword>
<comment type="caution">
    <text evidence="12">The sequence shown here is derived from an EMBL/GenBank/DDBJ whole genome shotgun (WGS) entry which is preliminary data.</text>
</comment>
<dbReference type="PROSITE" id="PS50151">
    <property type="entry name" value="UVR"/>
    <property type="match status" value="1"/>
</dbReference>
<evidence type="ECO:0000256" key="6">
    <source>
        <dbReference type="ARBA" id="ARBA00023236"/>
    </source>
</evidence>
<keyword evidence="2 7" id="KW-0227">DNA damage</keyword>
<dbReference type="PROSITE" id="PS50165">
    <property type="entry name" value="UVRC"/>
    <property type="match status" value="1"/>
</dbReference>
<dbReference type="Pfam" id="PF14520">
    <property type="entry name" value="HHH_5"/>
    <property type="match status" value="1"/>
</dbReference>
<evidence type="ECO:0000259" key="11">
    <source>
        <dbReference type="PROSITE" id="PS50165"/>
    </source>
</evidence>
<dbReference type="GO" id="GO:0009432">
    <property type="term" value="P:SOS response"/>
    <property type="evidence" value="ECO:0007669"/>
    <property type="project" value="UniProtKB-UniRule"/>
</dbReference>
<evidence type="ECO:0000256" key="8">
    <source>
        <dbReference type="SAM" id="MobiDB-lite"/>
    </source>
</evidence>
<feature type="compositionally biased region" description="Polar residues" evidence="8">
    <location>
        <begin position="629"/>
        <end position="639"/>
    </location>
</feature>
<name>A0A4Q7MWA8_9BACT</name>
<dbReference type="Proteomes" id="UP000293874">
    <property type="component" value="Unassembled WGS sequence"/>
</dbReference>
<dbReference type="Pfam" id="PF08459">
    <property type="entry name" value="UvrC_RNaseH_dom"/>
    <property type="match status" value="1"/>
</dbReference>
<evidence type="ECO:0000259" key="10">
    <source>
        <dbReference type="PROSITE" id="PS50164"/>
    </source>
</evidence>
<feature type="domain" description="UVR" evidence="9">
    <location>
        <begin position="207"/>
        <end position="242"/>
    </location>
</feature>
<dbReference type="PANTHER" id="PTHR30562">
    <property type="entry name" value="UVRC/OXIDOREDUCTASE"/>
    <property type="match status" value="1"/>
</dbReference>
<keyword evidence="1 7" id="KW-0963">Cytoplasm</keyword>
<dbReference type="PANTHER" id="PTHR30562:SF1">
    <property type="entry name" value="UVRABC SYSTEM PROTEIN C"/>
    <property type="match status" value="1"/>
</dbReference>
<gene>
    <name evidence="7" type="primary">uvrC</name>
    <name evidence="12" type="ORF">EV199_4253</name>
</gene>
<feature type="domain" description="GIY-YIG" evidence="10">
    <location>
        <begin position="15"/>
        <end position="93"/>
    </location>
</feature>
<evidence type="ECO:0000313" key="13">
    <source>
        <dbReference type="Proteomes" id="UP000293874"/>
    </source>
</evidence>
<dbReference type="CDD" id="cd10434">
    <property type="entry name" value="GIY-YIG_UvrC_Cho"/>
    <property type="match status" value="1"/>
</dbReference>
<evidence type="ECO:0000256" key="5">
    <source>
        <dbReference type="ARBA" id="ARBA00023204"/>
    </source>
</evidence>
<dbReference type="InterPro" id="IPR036876">
    <property type="entry name" value="UVR_dom_sf"/>
</dbReference>
<organism evidence="12 13">
    <name type="scientific">Pseudobacter ginsenosidimutans</name>
    <dbReference type="NCBI Taxonomy" id="661488"/>
    <lineage>
        <taxon>Bacteria</taxon>
        <taxon>Pseudomonadati</taxon>
        <taxon>Bacteroidota</taxon>
        <taxon>Chitinophagia</taxon>
        <taxon>Chitinophagales</taxon>
        <taxon>Chitinophagaceae</taxon>
        <taxon>Pseudobacter</taxon>
    </lineage>
</organism>
<evidence type="ECO:0000259" key="9">
    <source>
        <dbReference type="PROSITE" id="PS50151"/>
    </source>
</evidence>
<evidence type="ECO:0000256" key="3">
    <source>
        <dbReference type="ARBA" id="ARBA00022769"/>
    </source>
</evidence>
<keyword evidence="6 7" id="KW-0742">SOS response</keyword>
<dbReference type="InterPro" id="IPR050066">
    <property type="entry name" value="UvrABC_protein_C"/>
</dbReference>
<dbReference type="AlphaFoldDB" id="A0A4Q7MWA8"/>
<dbReference type="FunFam" id="3.40.1440.10:FF:000001">
    <property type="entry name" value="UvrABC system protein C"/>
    <property type="match status" value="1"/>
</dbReference>
<dbReference type="Pfam" id="PF22920">
    <property type="entry name" value="UvrC_RNaseH"/>
    <property type="match status" value="1"/>
</dbReference>
<dbReference type="Gene3D" id="3.30.420.340">
    <property type="entry name" value="UvrC, RNAse H endonuclease domain"/>
    <property type="match status" value="1"/>
</dbReference>
<dbReference type="InterPro" id="IPR010994">
    <property type="entry name" value="RuvA_2-like"/>
</dbReference>
<evidence type="ECO:0000256" key="2">
    <source>
        <dbReference type="ARBA" id="ARBA00022763"/>
    </source>
</evidence>
<dbReference type="SMART" id="SM00465">
    <property type="entry name" value="GIYc"/>
    <property type="match status" value="1"/>
</dbReference>
<dbReference type="SUPFAM" id="SSF82771">
    <property type="entry name" value="GIY-YIG endonuclease"/>
    <property type="match status" value="1"/>
</dbReference>
<dbReference type="Pfam" id="PF01541">
    <property type="entry name" value="GIY-YIG"/>
    <property type="match status" value="1"/>
</dbReference>
<sequence length="639" mass="72921">MTAQEFQQQSHKIPTDPGIYKYYDTQDNLLYVGKAKSLRKRVSSYFSKTFTSYKTHELVQRIARIEFTIVDSEQDAFLLENSLIKQFQPRYNINLKDDKTYPYIVLKKEPFPRVFLTRRKINDGSEYLGPFTSVARVRELIDFIRSNIPLRTCKLNLTETNIRKHKFKVCLEYHLGNCKGPCEGFQSEEDYQDGLNQVKNVLKGNLNPVIQHFKQEMRAAAEQLAFEKAAILHKKIEHLEQYQAKSIIVSNRMMTADVFSILRDNDLAYVNYLMMENGSIVQTHTVQLETHLDETDEEVLAFGIAQLRSTFNSPAAEIILPFPINYEEPGVVLTIPKGGDKKKLLELSEKNVNYFREELFKKKILQLEGKDDMERKKVLYQLQDDLQLPEVPVHIECFDNSNFHGSYPVSAMVCFRDGVPSKKDYRHYNVKTVQGINDFATMKEVVGRRYKRLMDEGASLPQLVIIDGGKGQLGYALEAIEELGLQGRMTLVGLAKNEEELFFAGDQQSLKLPYNSESLKLIRRIRDEVHRFGITFHRKKRSQGTFKNELEQIKGIGKNTADQLLKEFRSVKRIREAGEEAIARLIGSSKAKIIAAHFKAADNNGKADSNDGVNGENNAPAAPQEGHADSSTGPNESTV</sequence>
<comment type="similarity">
    <text evidence="7">Belongs to the UvrC family.</text>
</comment>
<evidence type="ECO:0000313" key="12">
    <source>
        <dbReference type="EMBL" id="RZS72334.1"/>
    </source>
</evidence>
<protein>
    <recommendedName>
        <fullName evidence="7">UvrABC system protein C</fullName>
        <shortName evidence="7">Protein UvrC</shortName>
    </recommendedName>
    <alternativeName>
        <fullName evidence="7">Excinuclease ABC subunit C</fullName>
    </alternativeName>
</protein>
<evidence type="ECO:0000256" key="7">
    <source>
        <dbReference type="HAMAP-Rule" id="MF_00203"/>
    </source>
</evidence>
<feature type="region of interest" description="Disordered" evidence="8">
    <location>
        <begin position="602"/>
        <end position="639"/>
    </location>
</feature>
<keyword evidence="3 7" id="KW-0228">DNA excision</keyword>
<dbReference type="HAMAP" id="MF_00203">
    <property type="entry name" value="UvrC"/>
    <property type="match status" value="1"/>
</dbReference>
<comment type="subunit">
    <text evidence="7">Interacts with UvrB in an incision complex.</text>
</comment>
<comment type="subcellular location">
    <subcellularLocation>
        <location evidence="7">Cytoplasm</location>
    </subcellularLocation>
</comment>
<evidence type="ECO:0000256" key="4">
    <source>
        <dbReference type="ARBA" id="ARBA00022881"/>
    </source>
</evidence>
<dbReference type="GO" id="GO:0003677">
    <property type="term" value="F:DNA binding"/>
    <property type="evidence" value="ECO:0007669"/>
    <property type="project" value="UniProtKB-UniRule"/>
</dbReference>
<dbReference type="OrthoDB" id="9804933at2"/>